<accession>A0A0A9A202</accession>
<dbReference type="AlphaFoldDB" id="A0A0A9A202"/>
<dbReference type="EMBL" id="GBRH01252231">
    <property type="protein sequence ID" value="JAD45664.1"/>
    <property type="molecule type" value="Transcribed_RNA"/>
</dbReference>
<reference evidence="1" key="1">
    <citation type="submission" date="2014-09" db="EMBL/GenBank/DDBJ databases">
        <authorList>
            <person name="Magalhaes I.L.F."/>
            <person name="Oliveira U."/>
            <person name="Santos F.R."/>
            <person name="Vidigal T.H.D.A."/>
            <person name="Brescovit A.D."/>
            <person name="Santos A.J."/>
        </authorList>
    </citation>
    <scope>NUCLEOTIDE SEQUENCE</scope>
    <source>
        <tissue evidence="1">Shoot tissue taken approximately 20 cm above the soil surface</tissue>
    </source>
</reference>
<reference evidence="1" key="2">
    <citation type="journal article" date="2015" name="Data Brief">
        <title>Shoot transcriptome of the giant reed, Arundo donax.</title>
        <authorList>
            <person name="Barrero R.A."/>
            <person name="Guerrero F.D."/>
            <person name="Moolhuijzen P."/>
            <person name="Goolsby J.A."/>
            <person name="Tidwell J."/>
            <person name="Bellgard S.E."/>
            <person name="Bellgard M.I."/>
        </authorList>
    </citation>
    <scope>NUCLEOTIDE SEQUENCE</scope>
    <source>
        <tissue evidence="1">Shoot tissue taken approximately 20 cm above the soil surface</tissue>
    </source>
</reference>
<name>A0A0A9A202_ARUDO</name>
<evidence type="ECO:0000313" key="1">
    <source>
        <dbReference type="EMBL" id="JAD45664.1"/>
    </source>
</evidence>
<sequence>MSLPTSTAIVPALSFPGWLYSRLSEVQFKRVRKSRVKTSRALTYSRHPSGLLGVMGCQPLFSFP</sequence>
<protein>
    <submittedName>
        <fullName evidence="1">Uncharacterized protein</fullName>
    </submittedName>
</protein>
<organism evidence="1">
    <name type="scientific">Arundo donax</name>
    <name type="common">Giant reed</name>
    <name type="synonym">Donax arundinaceus</name>
    <dbReference type="NCBI Taxonomy" id="35708"/>
    <lineage>
        <taxon>Eukaryota</taxon>
        <taxon>Viridiplantae</taxon>
        <taxon>Streptophyta</taxon>
        <taxon>Embryophyta</taxon>
        <taxon>Tracheophyta</taxon>
        <taxon>Spermatophyta</taxon>
        <taxon>Magnoliopsida</taxon>
        <taxon>Liliopsida</taxon>
        <taxon>Poales</taxon>
        <taxon>Poaceae</taxon>
        <taxon>PACMAD clade</taxon>
        <taxon>Arundinoideae</taxon>
        <taxon>Arundineae</taxon>
        <taxon>Arundo</taxon>
    </lineage>
</organism>
<proteinExistence type="predicted"/>